<reference evidence="2 3" key="1">
    <citation type="submission" date="2023-01" db="EMBL/GenBank/DDBJ databases">
        <title>Novel species of the genus Asticcacaulis isolated from rivers.</title>
        <authorList>
            <person name="Lu H."/>
        </authorList>
    </citation>
    <scope>NUCLEOTIDE SEQUENCE [LARGE SCALE GENOMIC DNA]</scope>
    <source>
        <strain evidence="2 3">DXS10W</strain>
    </source>
</reference>
<feature type="transmembrane region" description="Helical" evidence="1">
    <location>
        <begin position="337"/>
        <end position="355"/>
    </location>
</feature>
<organism evidence="2 3">
    <name type="scientific">Asticcacaulis currens</name>
    <dbReference type="NCBI Taxonomy" id="2984210"/>
    <lineage>
        <taxon>Bacteria</taxon>
        <taxon>Pseudomonadati</taxon>
        <taxon>Pseudomonadota</taxon>
        <taxon>Alphaproteobacteria</taxon>
        <taxon>Caulobacterales</taxon>
        <taxon>Caulobacteraceae</taxon>
        <taxon>Asticcacaulis</taxon>
    </lineage>
</organism>
<dbReference type="Proteomes" id="UP001216595">
    <property type="component" value="Unassembled WGS sequence"/>
</dbReference>
<sequence length="405" mass="45649">MSIQDLIIFDTSTLPEYYNDVHKILALPKGHVVTYDYSARHISEAAQQILRALVDPKYKVRAVLAYIQPDAYQKGEEVISDETLVSPTFQTLTRLANVIAVRQVNHNGKPRYYIDLELFGYPYDPERTTAGNVVEALRKLDALPRKTYISVYPDTSINALFETKADDTAFSQVVDALSKDSSQFNKDTFWRIYSITARTKSAWPMITVKAKPLVANVGDLGNRKYSYLNVLDQSQISFHIQFCRGKQEQGKDYRIRKITVDSTPKVTSDLLTSSFWSRSFGEETVSITIPATSSLSYQEAVFKIETGSHEKDERKDYPYGPLISVAVRYRKSIRRSLLAIVSVALSSGLFAWAAFSTSTLTSDLIAGYIVPLEYRASAVVIGVLLSLYAFYLWSDDIALDKVRRG</sequence>
<accession>A0ABT5ICG4</accession>
<keyword evidence="1" id="KW-0812">Transmembrane</keyword>
<evidence type="ECO:0000313" key="3">
    <source>
        <dbReference type="Proteomes" id="UP001216595"/>
    </source>
</evidence>
<keyword evidence="3" id="KW-1185">Reference proteome</keyword>
<protein>
    <submittedName>
        <fullName evidence="2">Uncharacterized protein</fullName>
    </submittedName>
</protein>
<evidence type="ECO:0000313" key="2">
    <source>
        <dbReference type="EMBL" id="MDC7693870.1"/>
    </source>
</evidence>
<keyword evidence="1" id="KW-0472">Membrane</keyword>
<proteinExistence type="predicted"/>
<comment type="caution">
    <text evidence="2">The sequence shown here is derived from an EMBL/GenBank/DDBJ whole genome shotgun (WGS) entry which is preliminary data.</text>
</comment>
<dbReference type="RefSeq" id="WP_272740598.1">
    <property type="nucleotide sequence ID" value="NZ_JAQQKW010000003.1"/>
</dbReference>
<evidence type="ECO:0000256" key="1">
    <source>
        <dbReference type="SAM" id="Phobius"/>
    </source>
</evidence>
<keyword evidence="1" id="KW-1133">Transmembrane helix</keyword>
<dbReference type="EMBL" id="JAQQKW010000003">
    <property type="protein sequence ID" value="MDC7693870.1"/>
    <property type="molecule type" value="Genomic_DNA"/>
</dbReference>
<gene>
    <name evidence="2" type="ORF">PQU94_06190</name>
</gene>
<name>A0ABT5ICG4_9CAUL</name>
<feature type="transmembrane region" description="Helical" evidence="1">
    <location>
        <begin position="375"/>
        <end position="394"/>
    </location>
</feature>